<evidence type="ECO:0000256" key="3">
    <source>
        <dbReference type="ARBA" id="ARBA00022670"/>
    </source>
</evidence>
<feature type="domain" description="Peptidase M13 N-terminal" evidence="9">
    <location>
        <begin position="53"/>
        <end position="436"/>
    </location>
</feature>
<dbReference type="EMBL" id="LZZM01000237">
    <property type="protein sequence ID" value="OOM70705.1"/>
    <property type="molecule type" value="Genomic_DNA"/>
</dbReference>
<evidence type="ECO:0000256" key="1">
    <source>
        <dbReference type="ARBA" id="ARBA00001947"/>
    </source>
</evidence>
<sequence>MKNNLLKKITLLTVILILSISVTLNNSVYSSVISSNYSSNSNQIETNEKIRLQDDFYNAINKEWLSNVKLQEGNISYGTFEEVCGKVDNDIYNIITDIQKNKDTYDKNSDEVKVLNLYNNYLNMEKRNELGIKPIEKYVKKINNISNISDLKEILSDSEFSYFQGLINLDVGADYKDSNKNILYITRNNLGLGNSFYYKEYRDKNKDIQKVYIDYLAKLHILYGEDAAEARKNAENFYDIEKSISINIPSYEEEAKDEKRIQKSYNTYTMKQLEKFVPNIEFTKLLSKLEIETPNKIIVENPEVLKLIDSLLIEDNIDSIKRFLKTSVLLSTDNLLTSEHREASNQLRKIFYGVDTIEFNEGCGIKFINGQLNEIVSRIYVNKYFDKASKTDVENISKEIIENFQKRLKNISWMGKVTKNKALNKLKTINVKVGYPDKWNDYSDIKINSYNEGGNLIENVISIYTSQSKKEFSKLNKPVNKSEWNMGACTVNAYYNALNNEIVFPAGILQAPFYDKNVSKEKNLGGIGVIIGHELTHAFDNTGAQFDETGKLKNWWNTNDYKEFTSRSKKVIDYYSQLETSDGKIVDGFLTVGENISDLGGIACVLDIVKKIENPNLKELFENYATIWREVSTKELREYLLKNDPHAPKKIRVNAVLSQFEEFYKTYNIKKGDKMYVNPEDRVGIW</sequence>
<comment type="similarity">
    <text evidence="2">Belongs to the peptidase M13 family.</text>
</comment>
<evidence type="ECO:0000256" key="4">
    <source>
        <dbReference type="ARBA" id="ARBA00022723"/>
    </source>
</evidence>
<evidence type="ECO:0000256" key="5">
    <source>
        <dbReference type="ARBA" id="ARBA00022801"/>
    </source>
</evidence>
<dbReference type="PANTHER" id="PTHR11733">
    <property type="entry name" value="ZINC METALLOPROTEASE FAMILY M13 NEPRILYSIN-RELATED"/>
    <property type="match status" value="1"/>
</dbReference>
<protein>
    <submittedName>
        <fullName evidence="10">Neutral endopeptidase</fullName>
        <ecNumber evidence="10">3.4.24.-</ecNumber>
    </submittedName>
</protein>
<evidence type="ECO:0000256" key="7">
    <source>
        <dbReference type="ARBA" id="ARBA00023049"/>
    </source>
</evidence>
<dbReference type="Gene3D" id="3.40.390.10">
    <property type="entry name" value="Collagenase (Catalytic Domain)"/>
    <property type="match status" value="1"/>
</dbReference>
<dbReference type="RefSeq" id="WP_077850053.1">
    <property type="nucleotide sequence ID" value="NZ_LZZM01000237.1"/>
</dbReference>
<keyword evidence="7" id="KW-0482">Metalloprotease</keyword>
<dbReference type="InterPro" id="IPR018497">
    <property type="entry name" value="Peptidase_M13_C"/>
</dbReference>
<name>A0A1S8SZN8_9CLOT</name>
<dbReference type="GO" id="GO:0046872">
    <property type="term" value="F:metal ion binding"/>
    <property type="evidence" value="ECO:0007669"/>
    <property type="project" value="UniProtKB-KW"/>
</dbReference>
<keyword evidence="6" id="KW-0862">Zinc</keyword>
<dbReference type="Pfam" id="PF05649">
    <property type="entry name" value="Peptidase_M13_N"/>
    <property type="match status" value="1"/>
</dbReference>
<feature type="domain" description="Peptidase M13 C-terminal" evidence="8">
    <location>
        <begin position="492"/>
        <end position="683"/>
    </location>
</feature>
<gene>
    <name evidence="10" type="primary">pepO_2</name>
    <name evidence="10" type="ORF">CLPUN_51700</name>
</gene>
<keyword evidence="5 10" id="KW-0378">Hydrolase</keyword>
<dbReference type="CDD" id="cd08662">
    <property type="entry name" value="M13"/>
    <property type="match status" value="1"/>
</dbReference>
<dbReference type="InterPro" id="IPR000718">
    <property type="entry name" value="Peptidase_M13"/>
</dbReference>
<dbReference type="Pfam" id="PF01431">
    <property type="entry name" value="Peptidase_M13"/>
    <property type="match status" value="1"/>
</dbReference>
<dbReference type="PANTHER" id="PTHR11733:SF167">
    <property type="entry name" value="FI17812P1-RELATED"/>
    <property type="match status" value="1"/>
</dbReference>
<dbReference type="InterPro" id="IPR042089">
    <property type="entry name" value="Peptidase_M13_dom_2"/>
</dbReference>
<dbReference type="GO" id="GO:0004222">
    <property type="term" value="F:metalloendopeptidase activity"/>
    <property type="evidence" value="ECO:0007669"/>
    <property type="project" value="InterPro"/>
</dbReference>
<comment type="caution">
    <text evidence="10">The sequence shown here is derived from an EMBL/GenBank/DDBJ whole genome shotgun (WGS) entry which is preliminary data.</text>
</comment>
<keyword evidence="4" id="KW-0479">Metal-binding</keyword>
<dbReference type="GO" id="GO:0016485">
    <property type="term" value="P:protein processing"/>
    <property type="evidence" value="ECO:0007669"/>
    <property type="project" value="TreeGrafter"/>
</dbReference>
<dbReference type="Proteomes" id="UP000190890">
    <property type="component" value="Unassembled WGS sequence"/>
</dbReference>
<dbReference type="InterPro" id="IPR008753">
    <property type="entry name" value="Peptidase_M13_N"/>
</dbReference>
<evidence type="ECO:0000259" key="8">
    <source>
        <dbReference type="Pfam" id="PF01431"/>
    </source>
</evidence>
<dbReference type="EC" id="3.4.24.-" evidence="10"/>
<dbReference type="OrthoDB" id="9775677at2"/>
<dbReference type="GO" id="GO:0005886">
    <property type="term" value="C:plasma membrane"/>
    <property type="evidence" value="ECO:0007669"/>
    <property type="project" value="TreeGrafter"/>
</dbReference>
<evidence type="ECO:0000256" key="2">
    <source>
        <dbReference type="ARBA" id="ARBA00007357"/>
    </source>
</evidence>
<keyword evidence="3" id="KW-0645">Protease</keyword>
<evidence type="ECO:0000259" key="9">
    <source>
        <dbReference type="Pfam" id="PF05649"/>
    </source>
</evidence>
<evidence type="ECO:0000313" key="10">
    <source>
        <dbReference type="EMBL" id="OOM70705.1"/>
    </source>
</evidence>
<dbReference type="PROSITE" id="PS51885">
    <property type="entry name" value="NEPRILYSIN"/>
    <property type="match status" value="1"/>
</dbReference>
<dbReference type="PRINTS" id="PR00786">
    <property type="entry name" value="NEPRILYSIN"/>
</dbReference>
<evidence type="ECO:0000313" key="11">
    <source>
        <dbReference type="Proteomes" id="UP000190890"/>
    </source>
</evidence>
<dbReference type="AlphaFoldDB" id="A0A1S8SZN8"/>
<evidence type="ECO:0000256" key="6">
    <source>
        <dbReference type="ARBA" id="ARBA00022833"/>
    </source>
</evidence>
<reference evidence="10 11" key="1">
    <citation type="submission" date="2016-05" db="EMBL/GenBank/DDBJ databases">
        <title>Microbial solvent formation.</title>
        <authorList>
            <person name="Poehlein A."/>
            <person name="Montoya Solano J.D."/>
            <person name="Flitsch S."/>
            <person name="Krabben P."/>
            <person name="Duerre P."/>
            <person name="Daniel R."/>
        </authorList>
    </citation>
    <scope>NUCLEOTIDE SEQUENCE [LARGE SCALE GENOMIC DNA]</scope>
    <source>
        <strain evidence="10 11">DSM 2619</strain>
    </source>
</reference>
<organism evidence="10 11">
    <name type="scientific">Clostridium puniceum</name>
    <dbReference type="NCBI Taxonomy" id="29367"/>
    <lineage>
        <taxon>Bacteria</taxon>
        <taxon>Bacillati</taxon>
        <taxon>Bacillota</taxon>
        <taxon>Clostridia</taxon>
        <taxon>Eubacteriales</taxon>
        <taxon>Clostridiaceae</taxon>
        <taxon>Clostridium</taxon>
    </lineage>
</organism>
<dbReference type="Gene3D" id="1.10.1380.10">
    <property type="entry name" value="Neutral endopeptidase , domain2"/>
    <property type="match status" value="1"/>
</dbReference>
<dbReference type="STRING" id="29367.CLPUN_51700"/>
<proteinExistence type="inferred from homology"/>
<dbReference type="InterPro" id="IPR024079">
    <property type="entry name" value="MetalloPept_cat_dom_sf"/>
</dbReference>
<keyword evidence="11" id="KW-1185">Reference proteome</keyword>
<comment type="cofactor">
    <cofactor evidence="1">
        <name>Zn(2+)</name>
        <dbReference type="ChEBI" id="CHEBI:29105"/>
    </cofactor>
</comment>
<dbReference type="SUPFAM" id="SSF55486">
    <property type="entry name" value="Metalloproteases ('zincins'), catalytic domain"/>
    <property type="match status" value="1"/>
</dbReference>
<accession>A0A1S8SZN8</accession>